<evidence type="ECO:0000256" key="7">
    <source>
        <dbReference type="SAM" id="SignalP"/>
    </source>
</evidence>
<feature type="domain" description="L,D-TPase catalytic" evidence="8">
    <location>
        <begin position="42"/>
        <end position="163"/>
    </location>
</feature>
<dbReference type="CDD" id="cd16913">
    <property type="entry name" value="YkuD_like"/>
    <property type="match status" value="1"/>
</dbReference>
<evidence type="ECO:0000256" key="5">
    <source>
        <dbReference type="ARBA" id="ARBA00023316"/>
    </source>
</evidence>
<evidence type="ECO:0000256" key="6">
    <source>
        <dbReference type="PROSITE-ProRule" id="PRU01373"/>
    </source>
</evidence>
<dbReference type="PROSITE" id="PS51318">
    <property type="entry name" value="TAT"/>
    <property type="match status" value="1"/>
</dbReference>
<feature type="signal peptide" evidence="7">
    <location>
        <begin position="1"/>
        <end position="19"/>
    </location>
</feature>
<dbReference type="InterPro" id="IPR006311">
    <property type="entry name" value="TAT_signal"/>
</dbReference>
<dbReference type="SUPFAM" id="SSF141523">
    <property type="entry name" value="L,D-transpeptidase catalytic domain-like"/>
    <property type="match status" value="1"/>
</dbReference>
<dbReference type="InterPro" id="IPR005490">
    <property type="entry name" value="LD_TPept_cat_dom"/>
</dbReference>
<dbReference type="AlphaFoldDB" id="A0A2M8QBP6"/>
<reference evidence="9 10" key="1">
    <citation type="submission" date="2017-11" db="EMBL/GenBank/DDBJ databases">
        <title>Evolution of Phototrophy in the Chloroflexi Phylum Driven by Horizontal Gene Transfer.</title>
        <authorList>
            <person name="Ward L.M."/>
            <person name="Hemp J."/>
            <person name="Shih P.M."/>
            <person name="Mcglynn S.E."/>
            <person name="Fischer W."/>
        </authorList>
    </citation>
    <scope>NUCLEOTIDE SEQUENCE [LARGE SCALE GENOMIC DNA]</scope>
    <source>
        <strain evidence="9">JP3_7</strain>
    </source>
</reference>
<comment type="caution">
    <text evidence="9">The sequence shown here is derived from an EMBL/GenBank/DDBJ whole genome shotgun (WGS) entry which is preliminary data.</text>
</comment>
<keyword evidence="4 6" id="KW-0573">Peptidoglycan synthesis</keyword>
<dbReference type="Pfam" id="PF03734">
    <property type="entry name" value="YkuD"/>
    <property type="match status" value="1"/>
</dbReference>
<dbReference type="Gene3D" id="2.40.440.10">
    <property type="entry name" value="L,D-transpeptidase catalytic domain-like"/>
    <property type="match status" value="1"/>
</dbReference>
<dbReference type="GO" id="GO:0005576">
    <property type="term" value="C:extracellular region"/>
    <property type="evidence" value="ECO:0007669"/>
    <property type="project" value="TreeGrafter"/>
</dbReference>
<evidence type="ECO:0000256" key="1">
    <source>
        <dbReference type="ARBA" id="ARBA00004752"/>
    </source>
</evidence>
<dbReference type="GO" id="GO:0071972">
    <property type="term" value="F:peptidoglycan L,D-transpeptidase activity"/>
    <property type="evidence" value="ECO:0007669"/>
    <property type="project" value="TreeGrafter"/>
</dbReference>
<feature type="active site" description="Proton donor/acceptor" evidence="6">
    <location>
        <position position="116"/>
    </location>
</feature>
<dbReference type="Proteomes" id="UP000230790">
    <property type="component" value="Unassembled WGS sequence"/>
</dbReference>
<protein>
    <recommendedName>
        <fullName evidence="8">L,D-TPase catalytic domain-containing protein</fullName>
    </recommendedName>
</protein>
<dbReference type="PANTHER" id="PTHR30582">
    <property type="entry name" value="L,D-TRANSPEPTIDASE"/>
    <property type="match status" value="1"/>
</dbReference>
<sequence>MNRRSFLAGLIAGSLGMLAAPTSAAFATRGTPGDRIINGRGREIFVSISRQRLWAYEDGEVVMTFLISSGEPKRGTRQGNFRVQSKIPEAWSNVWQLRMPYWMGIYTVGTVENGIHAMPMRKNGALVRWPVGYPASFGCIVATADDAAALYRWAPLGTPVYIRR</sequence>
<evidence type="ECO:0000259" key="8">
    <source>
        <dbReference type="PROSITE" id="PS52029"/>
    </source>
</evidence>
<accession>A0A2M8QBP6</accession>
<keyword evidence="5 6" id="KW-0961">Cell wall biogenesis/degradation</keyword>
<keyword evidence="2" id="KW-0808">Transferase</keyword>
<evidence type="ECO:0000313" key="10">
    <source>
        <dbReference type="Proteomes" id="UP000230790"/>
    </source>
</evidence>
<feature type="active site" description="Nucleophile" evidence="6">
    <location>
        <position position="139"/>
    </location>
</feature>
<name>A0A2M8QBP6_9CHLR</name>
<dbReference type="GO" id="GO:0071555">
    <property type="term" value="P:cell wall organization"/>
    <property type="evidence" value="ECO:0007669"/>
    <property type="project" value="UniProtKB-UniRule"/>
</dbReference>
<proteinExistence type="predicted"/>
<evidence type="ECO:0000313" key="9">
    <source>
        <dbReference type="EMBL" id="PJF47233.1"/>
    </source>
</evidence>
<dbReference type="GO" id="GO:0016740">
    <property type="term" value="F:transferase activity"/>
    <property type="evidence" value="ECO:0007669"/>
    <property type="project" value="UniProtKB-KW"/>
</dbReference>
<organism evidence="9 10">
    <name type="scientific">Candidatus Thermofonsia Clade 3 bacterium</name>
    <dbReference type="NCBI Taxonomy" id="2364212"/>
    <lineage>
        <taxon>Bacteria</taxon>
        <taxon>Bacillati</taxon>
        <taxon>Chloroflexota</taxon>
        <taxon>Candidatus Thermofontia</taxon>
        <taxon>Candidatus Thermofonsia Clade 3</taxon>
    </lineage>
</organism>
<gene>
    <name evidence="9" type="ORF">CUN48_09795</name>
</gene>
<dbReference type="UniPathway" id="UPA00219"/>
<dbReference type="GO" id="GO:0018104">
    <property type="term" value="P:peptidoglycan-protein cross-linking"/>
    <property type="evidence" value="ECO:0007669"/>
    <property type="project" value="TreeGrafter"/>
</dbReference>
<dbReference type="PROSITE" id="PS52029">
    <property type="entry name" value="LD_TPASE"/>
    <property type="match status" value="1"/>
</dbReference>
<keyword evidence="3 6" id="KW-0133">Cell shape</keyword>
<keyword evidence="7" id="KW-0732">Signal</keyword>
<dbReference type="EMBL" id="PGTN01000060">
    <property type="protein sequence ID" value="PJF47233.1"/>
    <property type="molecule type" value="Genomic_DNA"/>
</dbReference>
<feature type="chain" id="PRO_5014779794" description="L,D-TPase catalytic domain-containing protein" evidence="7">
    <location>
        <begin position="20"/>
        <end position="164"/>
    </location>
</feature>
<evidence type="ECO:0000256" key="3">
    <source>
        <dbReference type="ARBA" id="ARBA00022960"/>
    </source>
</evidence>
<evidence type="ECO:0000256" key="4">
    <source>
        <dbReference type="ARBA" id="ARBA00022984"/>
    </source>
</evidence>
<dbReference type="PANTHER" id="PTHR30582:SF2">
    <property type="entry name" value="L,D-TRANSPEPTIDASE YCIB-RELATED"/>
    <property type="match status" value="1"/>
</dbReference>
<dbReference type="GO" id="GO:0008360">
    <property type="term" value="P:regulation of cell shape"/>
    <property type="evidence" value="ECO:0007669"/>
    <property type="project" value="UniProtKB-UniRule"/>
</dbReference>
<evidence type="ECO:0000256" key="2">
    <source>
        <dbReference type="ARBA" id="ARBA00022679"/>
    </source>
</evidence>
<dbReference type="InterPro" id="IPR050979">
    <property type="entry name" value="LD-transpeptidase"/>
</dbReference>
<comment type="pathway">
    <text evidence="1 6">Cell wall biogenesis; peptidoglycan biosynthesis.</text>
</comment>
<dbReference type="InterPro" id="IPR038063">
    <property type="entry name" value="Transpep_catalytic_dom"/>
</dbReference>